<proteinExistence type="predicted"/>
<sequence>MPTDFICLLNPHSTQTTQTKHPAEANRHNGLTCFSPRQQSAVTVPQREYRIRKGFQARRKEAAHLFDKRAFLQFAAIQLVFSRRFTPFQPPCSPVLLLSA</sequence>
<evidence type="ECO:0000313" key="1">
    <source>
        <dbReference type="EMBL" id="GIY55381.1"/>
    </source>
</evidence>
<gene>
    <name evidence="1" type="ORF">CDAR_391</name>
</gene>
<dbReference type="AlphaFoldDB" id="A0AAV4UCC7"/>
<name>A0AAV4UCC7_9ARAC</name>
<reference evidence="1 2" key="1">
    <citation type="submission" date="2021-06" db="EMBL/GenBank/DDBJ databases">
        <title>Caerostris darwini draft genome.</title>
        <authorList>
            <person name="Kono N."/>
            <person name="Arakawa K."/>
        </authorList>
    </citation>
    <scope>NUCLEOTIDE SEQUENCE [LARGE SCALE GENOMIC DNA]</scope>
</reference>
<accession>A0AAV4UCC7</accession>
<comment type="caution">
    <text evidence="1">The sequence shown here is derived from an EMBL/GenBank/DDBJ whole genome shotgun (WGS) entry which is preliminary data.</text>
</comment>
<dbReference type="EMBL" id="BPLQ01011078">
    <property type="protein sequence ID" value="GIY55381.1"/>
    <property type="molecule type" value="Genomic_DNA"/>
</dbReference>
<evidence type="ECO:0000313" key="2">
    <source>
        <dbReference type="Proteomes" id="UP001054837"/>
    </source>
</evidence>
<protein>
    <submittedName>
        <fullName evidence="1">Uncharacterized protein</fullName>
    </submittedName>
</protein>
<keyword evidence="2" id="KW-1185">Reference proteome</keyword>
<dbReference type="Proteomes" id="UP001054837">
    <property type="component" value="Unassembled WGS sequence"/>
</dbReference>
<organism evidence="1 2">
    <name type="scientific">Caerostris darwini</name>
    <dbReference type="NCBI Taxonomy" id="1538125"/>
    <lineage>
        <taxon>Eukaryota</taxon>
        <taxon>Metazoa</taxon>
        <taxon>Ecdysozoa</taxon>
        <taxon>Arthropoda</taxon>
        <taxon>Chelicerata</taxon>
        <taxon>Arachnida</taxon>
        <taxon>Araneae</taxon>
        <taxon>Araneomorphae</taxon>
        <taxon>Entelegynae</taxon>
        <taxon>Araneoidea</taxon>
        <taxon>Araneidae</taxon>
        <taxon>Caerostris</taxon>
    </lineage>
</organism>